<evidence type="ECO:0000256" key="2">
    <source>
        <dbReference type="ARBA" id="ARBA00023125"/>
    </source>
</evidence>
<feature type="domain" description="HTH tetR-type" evidence="6">
    <location>
        <begin position="24"/>
        <end position="83"/>
    </location>
</feature>
<dbReference type="InterPro" id="IPR049445">
    <property type="entry name" value="TetR_SbtR-like_C"/>
</dbReference>
<evidence type="ECO:0000313" key="7">
    <source>
        <dbReference type="EMBL" id="THJ74411.1"/>
    </source>
</evidence>
<reference evidence="7 8" key="1">
    <citation type="submission" date="2019-04" db="EMBL/GenBank/DDBJ databases">
        <title>Draft genome sequences for three unisolated Alnus-infective Frankia Sp+ strains, AgTrS, AiOr and AvVan, the first sequenced Frankia strains able to sporulate in-planta.</title>
        <authorList>
            <person name="Bethencourt L."/>
            <person name="Vautrin F."/>
            <person name="Taib N."/>
            <person name="Dubost A."/>
            <person name="Castro-Garcia L."/>
            <person name="Imbaud O."/>
            <person name="Abrouk D."/>
            <person name="Fournier P."/>
            <person name="Briolay J."/>
            <person name="Nguyen A."/>
            <person name="Normand P."/>
            <person name="Fernandez M.P."/>
            <person name="Brochier-Armanet C."/>
            <person name="Herrera-Belaroussi A."/>
        </authorList>
    </citation>
    <scope>NUCLEOTIDE SEQUENCE [LARGE SCALE GENOMIC DNA]</scope>
    <source>
        <strain evidence="7 8">AvVan</strain>
    </source>
</reference>
<feature type="DNA-binding region" description="H-T-H motif" evidence="4">
    <location>
        <begin position="46"/>
        <end position="65"/>
    </location>
</feature>
<dbReference type="InterPro" id="IPR009057">
    <property type="entry name" value="Homeodomain-like_sf"/>
</dbReference>
<dbReference type="OrthoDB" id="9795011at2"/>
<accession>A0A4S5EQ06</accession>
<dbReference type="SUPFAM" id="SSF46689">
    <property type="entry name" value="Homeodomain-like"/>
    <property type="match status" value="1"/>
</dbReference>
<evidence type="ECO:0000259" key="6">
    <source>
        <dbReference type="PROSITE" id="PS50977"/>
    </source>
</evidence>
<keyword evidence="3" id="KW-0804">Transcription</keyword>
<dbReference type="SUPFAM" id="SSF48498">
    <property type="entry name" value="Tetracyclin repressor-like, C-terminal domain"/>
    <property type="match status" value="1"/>
</dbReference>
<dbReference type="InterPro" id="IPR050109">
    <property type="entry name" value="HTH-type_TetR-like_transc_reg"/>
</dbReference>
<dbReference type="PANTHER" id="PTHR30055:SF234">
    <property type="entry name" value="HTH-TYPE TRANSCRIPTIONAL REGULATOR BETI"/>
    <property type="match status" value="1"/>
</dbReference>
<dbReference type="InterPro" id="IPR001647">
    <property type="entry name" value="HTH_TetR"/>
</dbReference>
<sequence>MEAVPSASPRSSAVPSRPLRRDAELNRVRILTAAYELFVERGDDVGVEEIARRAGVGMGTLYRRFSNKNALIEAILQTTVDDLRELAVEVAAAEPSATALHCYLLGVLGADPCRGAYLARRLWSGRTAERMVAEVVPPVTAMLAAAQRAGTVRTDVVPADLLVLMRSLRLVMDLTERVAPGSWRRSLDIILAGFRPDSRNAEPPGPLPAFVVTAGSEESSPSVG</sequence>
<keyword evidence="8" id="KW-1185">Reference proteome</keyword>
<dbReference type="AlphaFoldDB" id="A0A4S5EQ06"/>
<gene>
    <name evidence="7" type="ORF">E7Y31_11590</name>
</gene>
<proteinExistence type="predicted"/>
<evidence type="ECO:0000313" key="8">
    <source>
        <dbReference type="Proteomes" id="UP000305282"/>
    </source>
</evidence>
<dbReference type="Gene3D" id="1.10.357.10">
    <property type="entry name" value="Tetracycline Repressor, domain 2"/>
    <property type="match status" value="1"/>
</dbReference>
<comment type="caution">
    <text evidence="7">The sequence shown here is derived from an EMBL/GenBank/DDBJ whole genome shotgun (WGS) entry which is preliminary data.</text>
</comment>
<name>A0A4S5EQ06_9ACTN</name>
<dbReference type="Pfam" id="PF21597">
    <property type="entry name" value="TetR_C_43"/>
    <property type="match status" value="1"/>
</dbReference>
<dbReference type="Proteomes" id="UP000305282">
    <property type="component" value="Unassembled WGS sequence"/>
</dbReference>
<dbReference type="PANTHER" id="PTHR30055">
    <property type="entry name" value="HTH-TYPE TRANSCRIPTIONAL REGULATOR RUTR"/>
    <property type="match status" value="1"/>
</dbReference>
<evidence type="ECO:0000256" key="5">
    <source>
        <dbReference type="SAM" id="MobiDB-lite"/>
    </source>
</evidence>
<dbReference type="EMBL" id="SSXH01000248">
    <property type="protein sequence ID" value="THJ74411.1"/>
    <property type="molecule type" value="Genomic_DNA"/>
</dbReference>
<dbReference type="Pfam" id="PF00440">
    <property type="entry name" value="TetR_N"/>
    <property type="match status" value="1"/>
</dbReference>
<evidence type="ECO:0000256" key="1">
    <source>
        <dbReference type="ARBA" id="ARBA00023015"/>
    </source>
</evidence>
<dbReference type="InterPro" id="IPR036271">
    <property type="entry name" value="Tet_transcr_reg_TetR-rel_C_sf"/>
</dbReference>
<feature type="region of interest" description="Disordered" evidence="5">
    <location>
        <begin position="200"/>
        <end position="224"/>
    </location>
</feature>
<evidence type="ECO:0000256" key="4">
    <source>
        <dbReference type="PROSITE-ProRule" id="PRU00335"/>
    </source>
</evidence>
<protein>
    <submittedName>
        <fullName evidence="7">TetR/AcrR family transcriptional regulator</fullName>
    </submittedName>
</protein>
<keyword evidence="2 4" id="KW-0238">DNA-binding</keyword>
<keyword evidence="1" id="KW-0805">Transcription regulation</keyword>
<organism evidence="7 8">
    <name type="scientific">Candidatus Frankia alpina</name>
    <dbReference type="NCBI Taxonomy" id="2699483"/>
    <lineage>
        <taxon>Bacteria</taxon>
        <taxon>Bacillati</taxon>
        <taxon>Actinomycetota</taxon>
        <taxon>Actinomycetes</taxon>
        <taxon>Frankiales</taxon>
        <taxon>Frankiaceae</taxon>
        <taxon>Frankia</taxon>
    </lineage>
</organism>
<dbReference type="GO" id="GO:0003700">
    <property type="term" value="F:DNA-binding transcription factor activity"/>
    <property type="evidence" value="ECO:0007669"/>
    <property type="project" value="TreeGrafter"/>
</dbReference>
<dbReference type="PROSITE" id="PS50977">
    <property type="entry name" value="HTH_TETR_2"/>
    <property type="match status" value="1"/>
</dbReference>
<evidence type="ECO:0000256" key="3">
    <source>
        <dbReference type="ARBA" id="ARBA00023163"/>
    </source>
</evidence>
<dbReference type="PRINTS" id="PR00455">
    <property type="entry name" value="HTHTETR"/>
</dbReference>
<dbReference type="GO" id="GO:0000976">
    <property type="term" value="F:transcription cis-regulatory region binding"/>
    <property type="evidence" value="ECO:0007669"/>
    <property type="project" value="TreeGrafter"/>
</dbReference>